<feature type="domain" description="Glycosyltransferase 2-like" evidence="1">
    <location>
        <begin position="10"/>
        <end position="133"/>
    </location>
</feature>
<name>A0ABS7JCV4_9SPHN</name>
<dbReference type="EMBL" id="JAIGNO010000011">
    <property type="protein sequence ID" value="MBX7483659.1"/>
    <property type="molecule type" value="Genomic_DNA"/>
</dbReference>
<dbReference type="RefSeq" id="WP_221559692.1">
    <property type="nucleotide sequence ID" value="NZ_JAIGNO010000011.1"/>
</dbReference>
<comment type="caution">
    <text evidence="2">The sequence shown here is derived from an EMBL/GenBank/DDBJ whole genome shotgun (WGS) entry which is preliminary data.</text>
</comment>
<organism evidence="2 3">
    <name type="scientific">Qipengyuania qiaonensis</name>
    <dbReference type="NCBI Taxonomy" id="2867240"/>
    <lineage>
        <taxon>Bacteria</taxon>
        <taxon>Pseudomonadati</taxon>
        <taxon>Pseudomonadota</taxon>
        <taxon>Alphaproteobacteria</taxon>
        <taxon>Sphingomonadales</taxon>
        <taxon>Erythrobacteraceae</taxon>
        <taxon>Qipengyuania</taxon>
    </lineage>
</organism>
<protein>
    <submittedName>
        <fullName evidence="2">Glycosyltransferase</fullName>
    </submittedName>
</protein>
<dbReference type="Pfam" id="PF00535">
    <property type="entry name" value="Glycos_transf_2"/>
    <property type="match status" value="1"/>
</dbReference>
<accession>A0ABS7JCV4</accession>
<keyword evidence="3" id="KW-1185">Reference proteome</keyword>
<gene>
    <name evidence="2" type="ORF">K3174_14075</name>
</gene>
<evidence type="ECO:0000313" key="2">
    <source>
        <dbReference type="EMBL" id="MBX7483659.1"/>
    </source>
</evidence>
<evidence type="ECO:0000313" key="3">
    <source>
        <dbReference type="Proteomes" id="UP000755104"/>
    </source>
</evidence>
<dbReference type="PANTHER" id="PTHR43685">
    <property type="entry name" value="GLYCOSYLTRANSFERASE"/>
    <property type="match status" value="1"/>
</dbReference>
<dbReference type="InterPro" id="IPR029044">
    <property type="entry name" value="Nucleotide-diphossugar_trans"/>
</dbReference>
<sequence length="324" mass="35821">MKSDYTPRVSFAIASYNSSAFLEAAVRSALDQSDVSVEVLIVDDGSSDDSRELAERLAQEDSRVRALATPSNGGPAAARNVALTAMRGEWFAVLDSDDMLAPERTESLLELAERHRADLVADDLRVFSDDPVAGESFLGEAFAEVASLSLEIYLQHSVIYGNRPNFGFLKPMIRKQFLDRHAIHYDERMRIGEDDRLILACLLAGGRYAIGSHAGYYYRKHDRSISHRLGPREADTMRQANDELASLMQDRGAPVRKAFGRRAASYRNAAAFAHAIAAIKHGRADRSLAQVIRNPGTIPLFMMPIRSRLARIGTRNGRTKGGEE</sequence>
<evidence type="ECO:0000259" key="1">
    <source>
        <dbReference type="Pfam" id="PF00535"/>
    </source>
</evidence>
<proteinExistence type="predicted"/>
<dbReference type="InterPro" id="IPR050834">
    <property type="entry name" value="Glycosyltransf_2"/>
</dbReference>
<dbReference type="CDD" id="cd00761">
    <property type="entry name" value="Glyco_tranf_GTA_type"/>
    <property type="match status" value="1"/>
</dbReference>
<dbReference type="SUPFAM" id="SSF53448">
    <property type="entry name" value="Nucleotide-diphospho-sugar transferases"/>
    <property type="match status" value="1"/>
</dbReference>
<dbReference type="PANTHER" id="PTHR43685:SF2">
    <property type="entry name" value="GLYCOSYLTRANSFERASE 2-LIKE DOMAIN-CONTAINING PROTEIN"/>
    <property type="match status" value="1"/>
</dbReference>
<dbReference type="Proteomes" id="UP000755104">
    <property type="component" value="Unassembled WGS sequence"/>
</dbReference>
<reference evidence="2 3" key="1">
    <citation type="submission" date="2021-08" db="EMBL/GenBank/DDBJ databases">
        <title>Comparative Genomics Analysis of the Genus Qipengyuania Reveals Extensive Genetic Diversity and Metabolic Versatility, Including the Description of Fifteen Novel Species.</title>
        <authorList>
            <person name="Liu Y."/>
        </authorList>
    </citation>
    <scope>NUCLEOTIDE SEQUENCE [LARGE SCALE GENOMIC DNA]</scope>
    <source>
        <strain evidence="2 3">6D47A</strain>
    </source>
</reference>
<dbReference type="InterPro" id="IPR001173">
    <property type="entry name" value="Glyco_trans_2-like"/>
</dbReference>
<dbReference type="Gene3D" id="3.90.550.10">
    <property type="entry name" value="Spore Coat Polysaccharide Biosynthesis Protein SpsA, Chain A"/>
    <property type="match status" value="1"/>
</dbReference>